<protein>
    <submittedName>
        <fullName evidence="1">Uncharacterized protein</fullName>
    </submittedName>
</protein>
<sequence length="90" mass="10317">MSWIEGRIKTCGIIFYTPERKNGCAEHRGKSNKPHRFHLIAEPVKRIKGFCSRHHLKANCVSKLALNSNYSGIAGMKHLNNRIEKRCINT</sequence>
<evidence type="ECO:0000313" key="1">
    <source>
        <dbReference type="EMBL" id="GIY66071.1"/>
    </source>
</evidence>
<dbReference type="EMBL" id="BPLR01014069">
    <property type="protein sequence ID" value="GIY66071.1"/>
    <property type="molecule type" value="Genomic_DNA"/>
</dbReference>
<name>A0AAV4V7K3_CAEEX</name>
<comment type="caution">
    <text evidence="1">The sequence shown here is derived from an EMBL/GenBank/DDBJ whole genome shotgun (WGS) entry which is preliminary data.</text>
</comment>
<keyword evidence="2" id="KW-1185">Reference proteome</keyword>
<organism evidence="1 2">
    <name type="scientific">Caerostris extrusa</name>
    <name type="common">Bark spider</name>
    <name type="synonym">Caerostris bankana</name>
    <dbReference type="NCBI Taxonomy" id="172846"/>
    <lineage>
        <taxon>Eukaryota</taxon>
        <taxon>Metazoa</taxon>
        <taxon>Ecdysozoa</taxon>
        <taxon>Arthropoda</taxon>
        <taxon>Chelicerata</taxon>
        <taxon>Arachnida</taxon>
        <taxon>Araneae</taxon>
        <taxon>Araneomorphae</taxon>
        <taxon>Entelegynae</taxon>
        <taxon>Araneoidea</taxon>
        <taxon>Araneidae</taxon>
        <taxon>Caerostris</taxon>
    </lineage>
</organism>
<accession>A0AAV4V7K3</accession>
<gene>
    <name evidence="1" type="ORF">CEXT_151491</name>
</gene>
<proteinExistence type="predicted"/>
<reference evidence="1 2" key="1">
    <citation type="submission" date="2021-06" db="EMBL/GenBank/DDBJ databases">
        <title>Caerostris extrusa draft genome.</title>
        <authorList>
            <person name="Kono N."/>
            <person name="Arakawa K."/>
        </authorList>
    </citation>
    <scope>NUCLEOTIDE SEQUENCE [LARGE SCALE GENOMIC DNA]</scope>
</reference>
<dbReference type="Proteomes" id="UP001054945">
    <property type="component" value="Unassembled WGS sequence"/>
</dbReference>
<dbReference type="AlphaFoldDB" id="A0AAV4V7K3"/>
<evidence type="ECO:0000313" key="2">
    <source>
        <dbReference type="Proteomes" id="UP001054945"/>
    </source>
</evidence>